<dbReference type="Pfam" id="PF01381">
    <property type="entry name" value="HTH_3"/>
    <property type="match status" value="1"/>
</dbReference>
<accession>A0A433KJA9</accession>
<feature type="compositionally biased region" description="Polar residues" evidence="1">
    <location>
        <begin position="42"/>
        <end position="52"/>
    </location>
</feature>
<dbReference type="InterPro" id="IPR001387">
    <property type="entry name" value="Cro/C1-type_HTH"/>
</dbReference>
<proteinExistence type="predicted"/>
<dbReference type="CDD" id="cd00093">
    <property type="entry name" value="HTH_XRE"/>
    <property type="match status" value="1"/>
</dbReference>
<dbReference type="PROSITE" id="PS50943">
    <property type="entry name" value="HTH_CROC1"/>
    <property type="match status" value="1"/>
</dbReference>
<organism evidence="3 4">
    <name type="scientific">Vreelandella andesensis</name>
    <dbReference type="NCBI Taxonomy" id="447567"/>
    <lineage>
        <taxon>Bacteria</taxon>
        <taxon>Pseudomonadati</taxon>
        <taxon>Pseudomonadota</taxon>
        <taxon>Gammaproteobacteria</taxon>
        <taxon>Oceanospirillales</taxon>
        <taxon>Halomonadaceae</taxon>
        <taxon>Vreelandella</taxon>
    </lineage>
</organism>
<keyword evidence="4" id="KW-1185">Reference proteome</keyword>
<protein>
    <submittedName>
        <fullName evidence="3">Helix-turn-helix domain-containing protein</fullName>
    </submittedName>
</protein>
<feature type="region of interest" description="Disordered" evidence="1">
    <location>
        <begin position="33"/>
        <end position="52"/>
    </location>
</feature>
<reference evidence="3 4" key="1">
    <citation type="submission" date="2018-12" db="EMBL/GenBank/DDBJ databases">
        <title>three novel Halomonas strain isolated from plants.</title>
        <authorList>
            <person name="Sun C."/>
        </authorList>
    </citation>
    <scope>NUCLEOTIDE SEQUENCE [LARGE SCALE GENOMIC DNA]</scope>
    <source>
        <strain evidence="3 4">DSM 19434</strain>
    </source>
</reference>
<sequence length="52" mass="5984">MAAINARRHDLGLTQAEFAQRLGISIRTYQDWEQGRRRPSGRATSMLNQQIL</sequence>
<dbReference type="InterPro" id="IPR010982">
    <property type="entry name" value="Lambda_DNA-bd_dom_sf"/>
</dbReference>
<dbReference type="OrthoDB" id="9799384at2"/>
<dbReference type="SMART" id="SM00530">
    <property type="entry name" value="HTH_XRE"/>
    <property type="match status" value="1"/>
</dbReference>
<evidence type="ECO:0000313" key="3">
    <source>
        <dbReference type="EMBL" id="RUR29792.1"/>
    </source>
</evidence>
<feature type="domain" description="HTH cro/C1-type" evidence="2">
    <location>
        <begin position="4"/>
        <end position="40"/>
    </location>
</feature>
<comment type="caution">
    <text evidence="3">The sequence shown here is derived from an EMBL/GenBank/DDBJ whole genome shotgun (WGS) entry which is preliminary data.</text>
</comment>
<dbReference type="AlphaFoldDB" id="A0A433KJA9"/>
<dbReference type="EMBL" id="RZHG01000021">
    <property type="protein sequence ID" value="RUR29792.1"/>
    <property type="molecule type" value="Genomic_DNA"/>
</dbReference>
<evidence type="ECO:0000259" key="2">
    <source>
        <dbReference type="PROSITE" id="PS50943"/>
    </source>
</evidence>
<name>A0A433KJA9_9GAMM</name>
<dbReference type="GO" id="GO:0003677">
    <property type="term" value="F:DNA binding"/>
    <property type="evidence" value="ECO:0007669"/>
    <property type="project" value="InterPro"/>
</dbReference>
<gene>
    <name evidence="3" type="ORF">ELY33_12340</name>
</gene>
<evidence type="ECO:0000256" key="1">
    <source>
        <dbReference type="SAM" id="MobiDB-lite"/>
    </source>
</evidence>
<dbReference type="SUPFAM" id="SSF47413">
    <property type="entry name" value="lambda repressor-like DNA-binding domains"/>
    <property type="match status" value="1"/>
</dbReference>
<dbReference type="Gene3D" id="1.10.260.40">
    <property type="entry name" value="lambda repressor-like DNA-binding domains"/>
    <property type="match status" value="1"/>
</dbReference>
<evidence type="ECO:0000313" key="4">
    <source>
        <dbReference type="Proteomes" id="UP000287336"/>
    </source>
</evidence>
<dbReference type="Proteomes" id="UP000287336">
    <property type="component" value="Unassembled WGS sequence"/>
</dbReference>